<dbReference type="InterPro" id="IPR039421">
    <property type="entry name" value="Type_1_exporter"/>
</dbReference>
<feature type="transmembrane region" description="Helical" evidence="3">
    <location>
        <begin position="12"/>
        <end position="35"/>
    </location>
</feature>
<accession>A0A4Y7QPC2</accession>
<keyword evidence="2" id="KW-0067">ATP-binding</keyword>
<keyword evidence="3" id="KW-0812">Transmembrane</keyword>
<keyword evidence="6" id="KW-1185">Reference proteome</keyword>
<dbReference type="PROSITE" id="PS00211">
    <property type="entry name" value="ABC_TRANSPORTER_1"/>
    <property type="match status" value="1"/>
</dbReference>
<dbReference type="AlphaFoldDB" id="A0A4Y7QPC2"/>
<protein>
    <submittedName>
        <fullName evidence="5">P-loop containing nucleoside triphosphate hydrolase protein</fullName>
    </submittedName>
</protein>
<dbReference type="OrthoDB" id="6500128at2759"/>
<proteinExistence type="predicted"/>
<dbReference type="Proteomes" id="UP000294933">
    <property type="component" value="Unassembled WGS sequence"/>
</dbReference>
<feature type="domain" description="ABC transporter" evidence="4">
    <location>
        <begin position="360"/>
        <end position="639"/>
    </location>
</feature>
<keyword evidence="5" id="KW-0378">Hydrolase</keyword>
<dbReference type="GO" id="GO:0005524">
    <property type="term" value="F:ATP binding"/>
    <property type="evidence" value="ECO:0007669"/>
    <property type="project" value="UniProtKB-KW"/>
</dbReference>
<dbReference type="GO" id="GO:0016887">
    <property type="term" value="F:ATP hydrolysis activity"/>
    <property type="evidence" value="ECO:0007669"/>
    <property type="project" value="InterPro"/>
</dbReference>
<dbReference type="Gene3D" id="3.40.50.300">
    <property type="entry name" value="P-loop containing nucleotide triphosphate hydrolases"/>
    <property type="match status" value="1"/>
</dbReference>
<evidence type="ECO:0000256" key="3">
    <source>
        <dbReference type="SAM" id="Phobius"/>
    </source>
</evidence>
<organism evidence="5 6">
    <name type="scientific">Rickenella mellea</name>
    <dbReference type="NCBI Taxonomy" id="50990"/>
    <lineage>
        <taxon>Eukaryota</taxon>
        <taxon>Fungi</taxon>
        <taxon>Dikarya</taxon>
        <taxon>Basidiomycota</taxon>
        <taxon>Agaricomycotina</taxon>
        <taxon>Agaricomycetes</taxon>
        <taxon>Hymenochaetales</taxon>
        <taxon>Rickenellaceae</taxon>
        <taxon>Rickenella</taxon>
    </lineage>
</organism>
<dbReference type="PROSITE" id="PS50893">
    <property type="entry name" value="ABC_TRANSPORTER_2"/>
    <property type="match status" value="1"/>
</dbReference>
<dbReference type="EMBL" id="ML170157">
    <property type="protein sequence ID" value="TDL28942.1"/>
    <property type="molecule type" value="Genomic_DNA"/>
</dbReference>
<evidence type="ECO:0000313" key="5">
    <source>
        <dbReference type="EMBL" id="TDL28942.1"/>
    </source>
</evidence>
<dbReference type="VEuPathDB" id="FungiDB:BD410DRAFT_781500"/>
<dbReference type="PANTHER" id="PTHR43394:SF1">
    <property type="entry name" value="ATP-BINDING CASSETTE SUB-FAMILY B MEMBER 10, MITOCHONDRIAL"/>
    <property type="match status" value="1"/>
</dbReference>
<dbReference type="SMART" id="SM00382">
    <property type="entry name" value="AAA"/>
    <property type="match status" value="1"/>
</dbReference>
<sequence>MIKDIGSSKECTFYVALYIIVTTINSFIPAAALWYSGQILKIVENAMESRTVDRNLLFRVAASRTVCSILQRLSEHWRYSLSTIAQRRIKAHYQVHILESYARLDLPTFEDPVIQSQLSAAWGERAPVAWNAVQTVVTTAAMALRLVLQLSVLAAVLKGQRDGLILAFLTFLSPLMDWMKFRSYIHPSSVWAATCRNDDYIRMEGVKDVVLQSDHRKEMVAGNMWEHLISEYDAARKRLGDAAGSFHEMLALHKERTTLSLSSFLAEPIQEMPQIVFALRAVQYPASIPVSLASLNLIQSTVQEFAFQALHVFDKMFGSIGEAFHAVRKLYDIQNITNRVIDGPNSFPEDQQKVALGVSVEFRNVSFKYPGKDDYALQGVSFKIERGQLCLILGENGSGKSTMLKLITRLYDPSEGNILIDDRDIRTIKLADLRRATSVLFQDYTHFPLSIKENIGLGDPTNPRDQDMIEQSAKLGGAYDFVSRLPEGFDTYLDRPVQDVYSSLPEGTTTLFGRKVDYGAVRKFGGTSKNSKTQLSGGQMQRLALSRTFMRSLGPDNQVGLLLFDEPSASLDPVAEHDLFERLRELRGNKTMIFSSHRFGNLTRNADIIICVKDSHVQEMGTHEQLMKNNEGYAKIYSLQAKAFLP</sequence>
<keyword evidence="1" id="KW-0547">Nucleotide-binding</keyword>
<dbReference type="PANTHER" id="PTHR43394">
    <property type="entry name" value="ATP-DEPENDENT PERMEASE MDL1, MITOCHONDRIAL"/>
    <property type="match status" value="1"/>
</dbReference>
<evidence type="ECO:0000256" key="2">
    <source>
        <dbReference type="ARBA" id="ARBA00022840"/>
    </source>
</evidence>
<evidence type="ECO:0000313" key="6">
    <source>
        <dbReference type="Proteomes" id="UP000294933"/>
    </source>
</evidence>
<dbReference type="STRING" id="50990.A0A4Y7QPC2"/>
<dbReference type="Pfam" id="PF00005">
    <property type="entry name" value="ABC_tran"/>
    <property type="match status" value="1"/>
</dbReference>
<reference evidence="5 6" key="1">
    <citation type="submission" date="2018-06" db="EMBL/GenBank/DDBJ databases">
        <title>A transcriptomic atlas of mushroom development highlights an independent origin of complex multicellularity.</title>
        <authorList>
            <consortium name="DOE Joint Genome Institute"/>
            <person name="Krizsan K."/>
            <person name="Almasi E."/>
            <person name="Merenyi Z."/>
            <person name="Sahu N."/>
            <person name="Viragh M."/>
            <person name="Koszo T."/>
            <person name="Mondo S."/>
            <person name="Kiss B."/>
            <person name="Balint B."/>
            <person name="Kues U."/>
            <person name="Barry K."/>
            <person name="Hegedus J.C."/>
            <person name="Henrissat B."/>
            <person name="Johnson J."/>
            <person name="Lipzen A."/>
            <person name="Ohm R."/>
            <person name="Nagy I."/>
            <person name="Pangilinan J."/>
            <person name="Yan J."/>
            <person name="Xiong Y."/>
            <person name="Grigoriev I.V."/>
            <person name="Hibbett D.S."/>
            <person name="Nagy L.G."/>
        </authorList>
    </citation>
    <scope>NUCLEOTIDE SEQUENCE [LARGE SCALE GENOMIC DNA]</scope>
    <source>
        <strain evidence="5 6">SZMC22713</strain>
    </source>
</reference>
<gene>
    <name evidence="5" type="ORF">BD410DRAFT_781500</name>
</gene>
<dbReference type="GO" id="GO:0015421">
    <property type="term" value="F:ABC-type oligopeptide transporter activity"/>
    <property type="evidence" value="ECO:0007669"/>
    <property type="project" value="TreeGrafter"/>
</dbReference>
<dbReference type="InterPro" id="IPR003439">
    <property type="entry name" value="ABC_transporter-like_ATP-bd"/>
</dbReference>
<evidence type="ECO:0000259" key="4">
    <source>
        <dbReference type="PROSITE" id="PS50893"/>
    </source>
</evidence>
<evidence type="ECO:0000256" key="1">
    <source>
        <dbReference type="ARBA" id="ARBA00022741"/>
    </source>
</evidence>
<dbReference type="InterPro" id="IPR017871">
    <property type="entry name" value="ABC_transporter-like_CS"/>
</dbReference>
<name>A0A4Y7QPC2_9AGAM</name>
<dbReference type="InterPro" id="IPR027417">
    <property type="entry name" value="P-loop_NTPase"/>
</dbReference>
<dbReference type="SUPFAM" id="SSF52540">
    <property type="entry name" value="P-loop containing nucleoside triphosphate hydrolases"/>
    <property type="match status" value="1"/>
</dbReference>
<keyword evidence="3" id="KW-1133">Transmembrane helix</keyword>
<keyword evidence="3" id="KW-0472">Membrane</keyword>
<dbReference type="InterPro" id="IPR003593">
    <property type="entry name" value="AAA+_ATPase"/>
</dbReference>